<feature type="compositionally biased region" description="Acidic residues" evidence="6">
    <location>
        <begin position="981"/>
        <end position="992"/>
    </location>
</feature>
<dbReference type="PROSITE" id="PS50014">
    <property type="entry name" value="BROMODOMAIN_2"/>
    <property type="match status" value="1"/>
</dbReference>
<feature type="domain" description="Bromo" evidence="7">
    <location>
        <begin position="1710"/>
        <end position="1780"/>
    </location>
</feature>
<evidence type="ECO:0000256" key="3">
    <source>
        <dbReference type="ARBA" id="ARBA00023117"/>
    </source>
</evidence>
<feature type="region of interest" description="Disordered" evidence="6">
    <location>
        <begin position="978"/>
        <end position="1354"/>
    </location>
</feature>
<feature type="region of interest" description="Disordered" evidence="6">
    <location>
        <begin position="922"/>
        <end position="963"/>
    </location>
</feature>
<dbReference type="PROSITE" id="PS50082">
    <property type="entry name" value="WD_REPEATS_2"/>
    <property type="match status" value="3"/>
</dbReference>
<evidence type="ECO:0000256" key="2">
    <source>
        <dbReference type="ARBA" id="ARBA00022737"/>
    </source>
</evidence>
<dbReference type="SMART" id="SM00320">
    <property type="entry name" value="WD40"/>
    <property type="match status" value="8"/>
</dbReference>
<evidence type="ECO:0000256" key="4">
    <source>
        <dbReference type="PROSITE-ProRule" id="PRU00035"/>
    </source>
</evidence>
<dbReference type="InterPro" id="IPR015943">
    <property type="entry name" value="WD40/YVTN_repeat-like_dom_sf"/>
</dbReference>
<dbReference type="InterPro" id="IPR036322">
    <property type="entry name" value="WD40_repeat_dom_sf"/>
</dbReference>
<evidence type="ECO:0000259" key="7">
    <source>
        <dbReference type="PROSITE" id="PS50014"/>
    </source>
</evidence>
<evidence type="ECO:0000313" key="9">
    <source>
        <dbReference type="Proteomes" id="UP000274922"/>
    </source>
</evidence>
<sequence>MPPPADAAALQQDRELLYLVLRYLASSPFTSAYHELRDQIQQRQLVHGDAGDDAGGDAGSGAGSGAAPSLPGALVSRPPSGFAQQLPVRIDWQGRQHTATEQDLAWLQPTVHGQSLRDLVTEHLAAHDSLLNPPRLAPPTGPLPRPRSLAHSVACASARADGIGWPSPMHALIYRSQHLLPRRDRVPPLSFYQSFQRATSVCGHCAPIYCMVFDATSQRFITGGDDNLIKIWCAETGWLLHSIRGHPTLTSTNQQGVILDLALTVDNTILASASSDRSIRMWDMKTYQPLPWKITITKGINTIRFSPSPLAENACLAVTCADGKVRLYHYLPDVDAYQMTADLVDAGLRTRDAVRDVDFDFTGTRMASGGDDGCLYIWSMIPTHALGLPSRAQPSLRARIDAHKGQIGDVVFSNRGDRILTDGRDGTVKLWHDHPQKGWCLDKVLLNAQDAATPGSAVHAAVHAAAVPKTEAPPAVPVAMGLPPAPYATDDMAEDRDAIDAADADADADVVVPETRGARPSDAATPAPPPALVASAAAGAAVAATATLRSTAASPVTATAAVAEPLADAGAGAGAGAGTALTALLDIEGDGGEPPVAPTPVGAMASPTVSDAGGAAALEINSSRVVVPSPAAEGRLEANGVLWTHDDRYALASTTQHHVYVWDASSGETVFVAHTGTEIYGTQCSPLDPLVFLTAEHDGTVTFWHIGLRRAIHAFRGHPGTMSTLISPNGELVLLGDDCGRVSLFACHGRHAPAYAQLPHFQFFRTDFVMVRNDAHGVLIDDQTHEPAHTVDLGPLLDQNQIVLARQPGPDIPGRHPEHLPPLLRRGHSLRDHPHRHHPATLAWRQIQQEREAAIWEKHAHLAKEAALPAAQFDRLDLLRHKRASGSAARLADARQSPATAAGGAAAATAAAAAAATAAATHNGGGTAETSTSFTENTNGRTSRSEPLNPTRASPRRRTPAPEILTMDMLAALPVSSGDEWQADDVSDDDDASTPTTTSTSRGSFSDGDDGSPFAAHAGHSRSGGGGGRSSSRSRHQASASLSGTPSGAATRRRSRPAAILDDPLAAEYIDTSDSDYDGDGDGDRPGPSTASRTRKRKRHRSAGGSSSHGTHRSRHTHASSSRGGRSAGGRGRDEDDDDDEDGDFEDGEPRLATRSSSRSRRDPDTVAPPPRRSTSRGSPERGRASAMRSTSRGRGRLLRDDDDDDDELDDIEAMMRPSRRRRRTDPPLTASESDGRRRPRRGMRRLSESDSGSDADAAAPPSVAPSPATSTAAGDSTPESPAWGDDGADVSGGARARTALRRGSHLAATSTTPPRPPRPSPPANGRLRRASTSPSRYTTVSVPAAGSSRSSRPLRIHASAAATAASSAAAASASSAVAGAASKRKGKAPLLPPTPPTPFTTDAPNPWVAQVDGASPTLSYLPQLGDVVIYLLAGHQEYLAQPAVQRLGTPELLAPPPMDALHCTEYLIGRIRALKFYGVGRQATASGHRQLAYAATIDLMELPAAIASAPTAAEWRQQLIALDPRHLRPRRAAATANGHPTDAAAAAAPPAWSDKGKGKAAIDHTELSTARSTRGSSSSAAAASSSSLPTSITLHVMDAEETQEFVLPLQRFQTSLWHAYGPGSRIEAWFGDTRWEGVVRSAQYDAFARRVGWKTLQIGWPSNPDDPDEWMSPWEVQPLDVPAAPLPPHLQAHGLAHPRIIRKAIDRFAKLPEMAPFCEDVPYVAFPDYLDTIVYPVSMATITARLDHGFYRDYRSVLWDVALIRKNAMAYNQPHSEIWVTAKMRLAELEQAIETSYRAREPDDAAWQAALPGVSDDEAPHAVASAVKEDVVDAGEVAPSPVVATQPVTRRPRRLIPEDDDDADDDDRDDDGAPTSLSAPRGSSASRSRFRTRVKAEDDDDGDANDDDDDDGNDDGPTFALFPDDDDDDDDFGASSSRKSAARRARPPAASRSSRESRRHAAATSAGSDDAYDDASEHVVASGRVSSATHDYRPTRRPRSTHSMAF</sequence>
<dbReference type="GO" id="GO:0005634">
    <property type="term" value="C:nucleus"/>
    <property type="evidence" value="ECO:0007669"/>
    <property type="project" value="TreeGrafter"/>
</dbReference>
<dbReference type="PANTHER" id="PTHR16266:SF17">
    <property type="entry name" value="BRWD3"/>
    <property type="match status" value="1"/>
</dbReference>
<dbReference type="InterPro" id="IPR052060">
    <property type="entry name" value="Bromo_WD_repeat"/>
</dbReference>
<dbReference type="InterPro" id="IPR001487">
    <property type="entry name" value="Bromodomain"/>
</dbReference>
<protein>
    <recommendedName>
        <fullName evidence="7">Bromo domain-containing protein</fullName>
    </recommendedName>
</protein>
<dbReference type="Proteomes" id="UP000274922">
    <property type="component" value="Unassembled WGS sequence"/>
</dbReference>
<dbReference type="PRINTS" id="PR00503">
    <property type="entry name" value="BROMODOMAIN"/>
</dbReference>
<feature type="region of interest" description="Disordered" evidence="6">
    <location>
        <begin position="45"/>
        <end position="78"/>
    </location>
</feature>
<feature type="compositionally biased region" description="Acidic residues" evidence="6">
    <location>
        <begin position="1898"/>
        <end position="1915"/>
    </location>
</feature>
<dbReference type="Gene3D" id="2.130.10.10">
    <property type="entry name" value="YVTN repeat-like/Quinoprotein amine dehydrogenase"/>
    <property type="match status" value="3"/>
</dbReference>
<dbReference type="InterPro" id="IPR019775">
    <property type="entry name" value="WD40_repeat_CS"/>
</dbReference>
<evidence type="ECO:0000256" key="6">
    <source>
        <dbReference type="SAM" id="MobiDB-lite"/>
    </source>
</evidence>
<gene>
    <name evidence="8" type="ORF">CXG81DRAFT_23631</name>
</gene>
<dbReference type="EMBL" id="ML014118">
    <property type="protein sequence ID" value="RKP03795.1"/>
    <property type="molecule type" value="Genomic_DNA"/>
</dbReference>
<feature type="compositionally biased region" description="Polar residues" evidence="6">
    <location>
        <begin position="929"/>
        <end position="948"/>
    </location>
</feature>
<dbReference type="SUPFAM" id="SSF47370">
    <property type="entry name" value="Bromodomain"/>
    <property type="match status" value="1"/>
</dbReference>
<keyword evidence="1 5" id="KW-0853">WD repeat</keyword>
<feature type="compositionally biased region" description="Low complexity" evidence="6">
    <location>
        <begin position="1877"/>
        <end position="1888"/>
    </location>
</feature>
<keyword evidence="2" id="KW-0677">Repeat</keyword>
<dbReference type="STRING" id="1555241.A0A4P9XE38"/>
<dbReference type="Pfam" id="PF00439">
    <property type="entry name" value="Bromodomain"/>
    <property type="match status" value="1"/>
</dbReference>
<dbReference type="Pfam" id="PF00400">
    <property type="entry name" value="WD40"/>
    <property type="match status" value="4"/>
</dbReference>
<feature type="region of interest" description="Disordered" evidence="6">
    <location>
        <begin position="1384"/>
        <end position="1406"/>
    </location>
</feature>
<dbReference type="CDD" id="cd04369">
    <property type="entry name" value="Bromodomain"/>
    <property type="match status" value="1"/>
</dbReference>
<dbReference type="PANTHER" id="PTHR16266">
    <property type="entry name" value="WD REPEAT DOMAIN 9"/>
    <property type="match status" value="1"/>
</dbReference>
<proteinExistence type="predicted"/>
<dbReference type="PROSITE" id="PS00678">
    <property type="entry name" value="WD_REPEATS_1"/>
    <property type="match status" value="1"/>
</dbReference>
<dbReference type="InterPro" id="IPR036427">
    <property type="entry name" value="Bromodomain-like_sf"/>
</dbReference>
<feature type="repeat" description="WD" evidence="5">
    <location>
        <begin position="251"/>
        <end position="286"/>
    </location>
</feature>
<feature type="compositionally biased region" description="Basic residues" evidence="6">
    <location>
        <begin position="1093"/>
        <end position="1102"/>
    </location>
</feature>
<dbReference type="GO" id="GO:0008360">
    <property type="term" value="P:regulation of cell shape"/>
    <property type="evidence" value="ECO:0007669"/>
    <property type="project" value="TreeGrafter"/>
</dbReference>
<keyword evidence="9" id="KW-1185">Reference proteome</keyword>
<feature type="compositionally biased region" description="Acidic residues" evidence="6">
    <location>
        <begin position="1201"/>
        <end position="1213"/>
    </location>
</feature>
<dbReference type="InterPro" id="IPR001680">
    <property type="entry name" value="WD40_rpt"/>
</dbReference>
<keyword evidence="3 4" id="KW-0103">Bromodomain</keyword>
<dbReference type="OrthoDB" id="538223at2759"/>
<feature type="compositionally biased region" description="Polar residues" evidence="6">
    <location>
        <begin position="1331"/>
        <end position="1352"/>
    </location>
</feature>
<feature type="compositionally biased region" description="Low complexity" evidence="6">
    <location>
        <begin position="1533"/>
        <end position="1552"/>
    </location>
</feature>
<evidence type="ECO:0000313" key="8">
    <source>
        <dbReference type="EMBL" id="RKP03795.1"/>
    </source>
</evidence>
<feature type="region of interest" description="Disordered" evidence="6">
    <location>
        <begin position="1532"/>
        <end position="1585"/>
    </location>
</feature>
<accession>A0A4P9XE38</accession>
<feature type="compositionally biased region" description="Low complexity" evidence="6">
    <location>
        <begin position="65"/>
        <end position="74"/>
    </location>
</feature>
<feature type="compositionally biased region" description="Acidic residues" evidence="6">
    <location>
        <begin position="1859"/>
        <end position="1873"/>
    </location>
</feature>
<dbReference type="GO" id="GO:0007010">
    <property type="term" value="P:cytoskeleton organization"/>
    <property type="evidence" value="ECO:0007669"/>
    <property type="project" value="TreeGrafter"/>
</dbReference>
<dbReference type="Gene3D" id="1.20.920.10">
    <property type="entry name" value="Bromodomain-like"/>
    <property type="match status" value="1"/>
</dbReference>
<organism evidence="8 9">
    <name type="scientific">Caulochytrium protostelioides</name>
    <dbReference type="NCBI Taxonomy" id="1555241"/>
    <lineage>
        <taxon>Eukaryota</taxon>
        <taxon>Fungi</taxon>
        <taxon>Fungi incertae sedis</taxon>
        <taxon>Chytridiomycota</taxon>
        <taxon>Chytridiomycota incertae sedis</taxon>
        <taxon>Chytridiomycetes</taxon>
        <taxon>Caulochytriales</taxon>
        <taxon>Caulochytriaceae</taxon>
        <taxon>Caulochytrium</taxon>
    </lineage>
</organism>
<feature type="compositionally biased region" description="Basic and acidic residues" evidence="6">
    <location>
        <begin position="1555"/>
        <end position="1567"/>
    </location>
</feature>
<feature type="compositionally biased region" description="Low complexity" evidence="6">
    <location>
        <begin position="993"/>
        <end position="1018"/>
    </location>
</feature>
<evidence type="ECO:0000256" key="1">
    <source>
        <dbReference type="ARBA" id="ARBA00022574"/>
    </source>
</evidence>
<dbReference type="GO" id="GO:0006325">
    <property type="term" value="P:chromatin organization"/>
    <property type="evidence" value="ECO:0007669"/>
    <property type="project" value="UniProtKB-ARBA"/>
</dbReference>
<dbReference type="PROSITE" id="PS50294">
    <property type="entry name" value="WD_REPEATS_REGION"/>
    <property type="match status" value="3"/>
</dbReference>
<feature type="compositionally biased region" description="Acidic residues" evidence="6">
    <location>
        <begin position="1924"/>
        <end position="1933"/>
    </location>
</feature>
<dbReference type="SMART" id="SM00297">
    <property type="entry name" value="BROMO"/>
    <property type="match status" value="1"/>
</dbReference>
<feature type="compositionally biased region" description="Low complexity" evidence="6">
    <location>
        <begin position="1569"/>
        <end position="1585"/>
    </location>
</feature>
<feature type="region of interest" description="Disordered" evidence="6">
    <location>
        <begin position="1838"/>
        <end position="2007"/>
    </location>
</feature>
<name>A0A4P9XE38_9FUNG</name>
<feature type="repeat" description="WD" evidence="5">
    <location>
        <begin position="201"/>
        <end position="242"/>
    </location>
</feature>
<dbReference type="GO" id="GO:0006357">
    <property type="term" value="P:regulation of transcription by RNA polymerase II"/>
    <property type="evidence" value="ECO:0007669"/>
    <property type="project" value="TreeGrafter"/>
</dbReference>
<dbReference type="SUPFAM" id="SSF50978">
    <property type="entry name" value="WD40 repeat-like"/>
    <property type="match status" value="1"/>
</dbReference>
<evidence type="ECO:0000256" key="5">
    <source>
        <dbReference type="PROSITE-ProRule" id="PRU00221"/>
    </source>
</evidence>
<feature type="compositionally biased region" description="Pro residues" evidence="6">
    <location>
        <begin position="1314"/>
        <end position="1323"/>
    </location>
</feature>
<feature type="repeat" description="WD" evidence="5">
    <location>
        <begin position="400"/>
        <end position="431"/>
    </location>
</feature>
<feature type="compositionally biased region" description="Low complexity" evidence="6">
    <location>
        <begin position="1250"/>
        <end position="1279"/>
    </location>
</feature>
<reference evidence="9" key="1">
    <citation type="journal article" date="2018" name="Nat. Microbiol.">
        <title>Leveraging single-cell genomics to expand the fungal tree of life.</title>
        <authorList>
            <person name="Ahrendt S.R."/>
            <person name="Quandt C.A."/>
            <person name="Ciobanu D."/>
            <person name="Clum A."/>
            <person name="Salamov A."/>
            <person name="Andreopoulos B."/>
            <person name="Cheng J.F."/>
            <person name="Woyke T."/>
            <person name="Pelin A."/>
            <person name="Henrissat B."/>
            <person name="Reynolds N.K."/>
            <person name="Benny G.L."/>
            <person name="Smith M.E."/>
            <person name="James T.Y."/>
            <person name="Grigoriev I.V."/>
        </authorList>
    </citation>
    <scope>NUCLEOTIDE SEQUENCE [LARGE SCALE GENOMIC DNA]</scope>
    <source>
        <strain evidence="9">ATCC 52028</strain>
    </source>
</reference>
<feature type="compositionally biased region" description="Acidic residues" evidence="6">
    <location>
        <begin position="1135"/>
        <end position="1147"/>
    </location>
</feature>
<feature type="compositionally biased region" description="Acidic residues" evidence="6">
    <location>
        <begin position="1071"/>
        <end position="1081"/>
    </location>
</feature>